<evidence type="ECO:0000313" key="1">
    <source>
        <dbReference type="EMBL" id="OKL42309.1"/>
    </source>
</evidence>
<sequence length="185" mass="20943">MTQLNRSIRWSDWNGTGLEHFSIRQVGNLFSVSSVVIGNRADAAYGLRYTMELDLNWLTRRFFAETTDGICLTLVSDGKGQWQDGSGTDLKELSGCLDIDFAATPFTNTLPIRRLELDLNASADLSVAYVPVPTLQPERVRQRYTRKTEAGYLYEGLFRGFSTILDVDEDGFVFDYPDTFRRVMG</sequence>
<dbReference type="SUPFAM" id="SSF159275">
    <property type="entry name" value="PA1994-like"/>
    <property type="match status" value="1"/>
</dbReference>
<dbReference type="STRING" id="197461.A3843_00685"/>
<name>A0A1U7JC40_9HYPH</name>
<evidence type="ECO:0000313" key="2">
    <source>
        <dbReference type="Proteomes" id="UP000185783"/>
    </source>
</evidence>
<dbReference type="Pfam" id="PF06475">
    <property type="entry name" value="Glycolipid_bind"/>
    <property type="match status" value="1"/>
</dbReference>
<organism evidence="1 2">
    <name type="scientific">Pseudovibrio exalbescens</name>
    <dbReference type="NCBI Taxonomy" id="197461"/>
    <lineage>
        <taxon>Bacteria</taxon>
        <taxon>Pseudomonadati</taxon>
        <taxon>Pseudomonadota</taxon>
        <taxon>Alphaproteobacteria</taxon>
        <taxon>Hyphomicrobiales</taxon>
        <taxon>Stappiaceae</taxon>
        <taxon>Pseudovibrio</taxon>
    </lineage>
</organism>
<dbReference type="Proteomes" id="UP000185783">
    <property type="component" value="Unassembled WGS sequence"/>
</dbReference>
<comment type="caution">
    <text evidence="1">The sequence shown here is derived from an EMBL/GenBank/DDBJ whole genome shotgun (WGS) entry which is preliminary data.</text>
</comment>
<keyword evidence="2" id="KW-1185">Reference proteome</keyword>
<dbReference type="InterPro" id="IPR009467">
    <property type="entry name" value="Glycolipid-bd_prot_put"/>
</dbReference>
<dbReference type="RefSeq" id="WP_036489852.1">
    <property type="nucleotide sequence ID" value="NZ_LVVZ01000050.1"/>
</dbReference>
<protein>
    <submittedName>
        <fullName evidence="1">Uncharacterized protein</fullName>
    </submittedName>
</protein>
<proteinExistence type="predicted"/>
<reference evidence="1 2" key="1">
    <citation type="submission" date="2016-03" db="EMBL/GenBank/DDBJ databases">
        <title>Genome sequence of Nesiotobacter sp. nov., a moderately halophilic alphaproteobacterium isolated from the Yellow Sea, China.</title>
        <authorList>
            <person name="Zhang G."/>
            <person name="Zhang R."/>
        </authorList>
    </citation>
    <scope>NUCLEOTIDE SEQUENCE [LARGE SCALE GENOMIC DNA]</scope>
    <source>
        <strain evidence="1 2">WB1-6</strain>
    </source>
</reference>
<dbReference type="EMBL" id="LVVZ01000050">
    <property type="protein sequence ID" value="OKL42309.1"/>
    <property type="molecule type" value="Genomic_DNA"/>
</dbReference>
<dbReference type="AlphaFoldDB" id="A0A1U7JC40"/>
<accession>A0A1U7JC40</accession>
<gene>
    <name evidence="1" type="ORF">A3843_00685</name>
</gene>